<evidence type="ECO:0000256" key="2">
    <source>
        <dbReference type="ARBA" id="ARBA00023015"/>
    </source>
</evidence>
<dbReference type="Proteomes" id="UP001634393">
    <property type="component" value="Unassembled WGS sequence"/>
</dbReference>
<feature type="domain" description="PPC" evidence="7">
    <location>
        <begin position="170"/>
        <end position="277"/>
    </location>
</feature>
<dbReference type="InterPro" id="IPR039605">
    <property type="entry name" value="AHL"/>
</dbReference>
<dbReference type="PANTHER" id="PTHR31500:SF57">
    <property type="entry name" value="AT-HOOK MOTIF NUCLEAR-LOCALIZED PROTEIN 10"/>
    <property type="match status" value="1"/>
</dbReference>
<evidence type="ECO:0000313" key="8">
    <source>
        <dbReference type="EMBL" id="KAL3830551.1"/>
    </source>
</evidence>
<dbReference type="SUPFAM" id="SSF117856">
    <property type="entry name" value="AF0104/ALDC/Ptd012-like"/>
    <property type="match status" value="1"/>
</dbReference>
<evidence type="ECO:0000256" key="5">
    <source>
        <dbReference type="RuleBase" id="RU367031"/>
    </source>
</evidence>
<dbReference type="InterPro" id="IPR017956">
    <property type="entry name" value="AT_hook_DNA-bd_motif"/>
</dbReference>
<protein>
    <recommendedName>
        <fullName evidence="5">AT-hook motif nuclear-localized protein</fullName>
    </recommendedName>
</protein>
<keyword evidence="2 5" id="KW-0805">Transcription regulation</keyword>
<proteinExistence type="predicted"/>
<dbReference type="GO" id="GO:0003680">
    <property type="term" value="F:minor groove of adenine-thymine-rich DNA binding"/>
    <property type="evidence" value="ECO:0007669"/>
    <property type="project" value="UniProtKB-UniRule"/>
</dbReference>
<feature type="region of interest" description="Disordered" evidence="6">
    <location>
        <begin position="231"/>
        <end position="277"/>
    </location>
</feature>
<evidence type="ECO:0000256" key="4">
    <source>
        <dbReference type="ARBA" id="ARBA00023163"/>
    </source>
</evidence>
<dbReference type="GO" id="GO:0005634">
    <property type="term" value="C:nucleus"/>
    <property type="evidence" value="ECO:0007669"/>
    <property type="project" value="UniProtKB-SubCell"/>
</dbReference>
<keyword evidence="5" id="KW-0539">Nucleus</keyword>
<dbReference type="EMBL" id="JBJXBP010000005">
    <property type="protein sequence ID" value="KAL3830551.1"/>
    <property type="molecule type" value="Genomic_DNA"/>
</dbReference>
<reference evidence="8 9" key="1">
    <citation type="submission" date="2024-12" db="EMBL/GenBank/DDBJ databases">
        <title>The unique morphological basis and parallel evolutionary history of personate flowers in Penstemon.</title>
        <authorList>
            <person name="Depatie T.H."/>
            <person name="Wessinger C.A."/>
        </authorList>
    </citation>
    <scope>NUCLEOTIDE SEQUENCE [LARGE SCALE GENOMIC DNA]</scope>
    <source>
        <strain evidence="8">WTNN_2</strain>
        <tissue evidence="8">Leaf</tissue>
    </source>
</reference>
<dbReference type="AlphaFoldDB" id="A0ABD3T1M8"/>
<feature type="compositionally biased region" description="Polar residues" evidence="6">
    <location>
        <begin position="246"/>
        <end position="256"/>
    </location>
</feature>
<feature type="compositionally biased region" description="Basic residues" evidence="6">
    <location>
        <begin position="85"/>
        <end position="95"/>
    </location>
</feature>
<evidence type="ECO:0000256" key="6">
    <source>
        <dbReference type="SAM" id="MobiDB-lite"/>
    </source>
</evidence>
<name>A0ABD3T1M8_9LAMI</name>
<gene>
    <name evidence="8" type="ORF">ACJIZ3_019353</name>
</gene>
<sequence>MSASTEAATATMTNHEASTVTPNTPASAETAAGPSQPPQLEQNMLVPYGDPTYRAETSSPTPQPSHLYIPPGAVVIRHMNSGDNKRKRGRPRKYGVNRTMASGNQPISVPLPENISPTSQPMENQTPVGGPMASGTPLSETTGSHTAKKARGRPPGSTNKEQKEVTGSLDTRMKGHILIVNVGEDVASKIMAFSQHTPRTVCILSANGAISNITLRQSETSGGTVIYEPKSAHMEPSSAPPRANQLGGSCSESSRGAASPLSGAYNNVPEACHGVDN</sequence>
<dbReference type="PANTHER" id="PTHR31500">
    <property type="entry name" value="AT-HOOK MOTIF NUCLEAR-LOCALIZED PROTEIN 9"/>
    <property type="match status" value="1"/>
</dbReference>
<comment type="subcellular location">
    <subcellularLocation>
        <location evidence="5">Nucleus</location>
    </subcellularLocation>
</comment>
<evidence type="ECO:0000256" key="1">
    <source>
        <dbReference type="ARBA" id="ARBA00003687"/>
    </source>
</evidence>
<comment type="caution">
    <text evidence="8">The sequence shown here is derived from an EMBL/GenBank/DDBJ whole genome shotgun (WGS) entry which is preliminary data.</text>
</comment>
<feature type="compositionally biased region" description="Polar residues" evidence="6">
    <location>
        <begin position="14"/>
        <end position="27"/>
    </location>
</feature>
<feature type="compositionally biased region" description="Polar residues" evidence="6">
    <location>
        <begin position="136"/>
        <end position="145"/>
    </location>
</feature>
<keyword evidence="9" id="KW-1185">Reference proteome</keyword>
<feature type="compositionally biased region" description="Polar residues" evidence="6">
    <location>
        <begin position="115"/>
        <end position="127"/>
    </location>
</feature>
<feature type="region of interest" description="Disordered" evidence="6">
    <location>
        <begin position="79"/>
        <end position="167"/>
    </location>
</feature>
<keyword evidence="4 5" id="KW-0804">Transcription</keyword>
<keyword evidence="3 5" id="KW-0238">DNA-binding</keyword>
<comment type="domain">
    <text evidence="5">The PPC domain mediates interactions between AHL proteins.</text>
</comment>
<feature type="region of interest" description="Disordered" evidence="6">
    <location>
        <begin position="1"/>
        <end position="66"/>
    </location>
</feature>
<dbReference type="Pfam" id="PF03479">
    <property type="entry name" value="PCC"/>
    <property type="match status" value="1"/>
</dbReference>
<comment type="function">
    <text evidence="1 5">Transcription factor that specifically binds AT-rich DNA sequences related to the nuclear matrix attachment regions (MARs).</text>
</comment>
<dbReference type="SMART" id="SM00384">
    <property type="entry name" value="AT_hook"/>
    <property type="match status" value="2"/>
</dbReference>
<evidence type="ECO:0000256" key="3">
    <source>
        <dbReference type="ARBA" id="ARBA00023125"/>
    </source>
</evidence>
<evidence type="ECO:0000259" key="7">
    <source>
        <dbReference type="PROSITE" id="PS51742"/>
    </source>
</evidence>
<dbReference type="InterPro" id="IPR005175">
    <property type="entry name" value="PPC_dom"/>
</dbReference>
<dbReference type="CDD" id="cd11378">
    <property type="entry name" value="DUF296"/>
    <property type="match status" value="1"/>
</dbReference>
<dbReference type="PROSITE" id="PS51742">
    <property type="entry name" value="PPC"/>
    <property type="match status" value="1"/>
</dbReference>
<evidence type="ECO:0000313" key="9">
    <source>
        <dbReference type="Proteomes" id="UP001634393"/>
    </source>
</evidence>
<dbReference type="Gene3D" id="3.30.1330.80">
    <property type="entry name" value="Hypothetical protein, similar to alpha- acetolactate decarboxylase, domain 2"/>
    <property type="match status" value="1"/>
</dbReference>
<accession>A0ABD3T1M8</accession>
<feature type="compositionally biased region" description="Low complexity" evidence="6">
    <location>
        <begin position="1"/>
        <end position="13"/>
    </location>
</feature>
<organism evidence="8 9">
    <name type="scientific">Penstemon smallii</name>
    <dbReference type="NCBI Taxonomy" id="265156"/>
    <lineage>
        <taxon>Eukaryota</taxon>
        <taxon>Viridiplantae</taxon>
        <taxon>Streptophyta</taxon>
        <taxon>Embryophyta</taxon>
        <taxon>Tracheophyta</taxon>
        <taxon>Spermatophyta</taxon>
        <taxon>Magnoliopsida</taxon>
        <taxon>eudicotyledons</taxon>
        <taxon>Gunneridae</taxon>
        <taxon>Pentapetalae</taxon>
        <taxon>asterids</taxon>
        <taxon>lamiids</taxon>
        <taxon>Lamiales</taxon>
        <taxon>Plantaginaceae</taxon>
        <taxon>Cheloneae</taxon>
        <taxon>Penstemon</taxon>
    </lineage>
</organism>